<gene>
    <name evidence="1" type="ORF">OS493_001301</name>
</gene>
<dbReference type="AlphaFoldDB" id="A0A9W9ZUG4"/>
<reference evidence="1" key="1">
    <citation type="submission" date="2023-01" db="EMBL/GenBank/DDBJ databases">
        <title>Genome assembly of the deep-sea coral Lophelia pertusa.</title>
        <authorList>
            <person name="Herrera S."/>
            <person name="Cordes E."/>
        </authorList>
    </citation>
    <scope>NUCLEOTIDE SEQUENCE</scope>
    <source>
        <strain evidence="1">USNM1676648</strain>
        <tissue evidence="1">Polyp</tissue>
    </source>
</reference>
<protein>
    <submittedName>
        <fullName evidence="1">Uncharacterized protein</fullName>
    </submittedName>
</protein>
<comment type="caution">
    <text evidence="1">The sequence shown here is derived from an EMBL/GenBank/DDBJ whole genome shotgun (WGS) entry which is preliminary data.</text>
</comment>
<evidence type="ECO:0000313" key="1">
    <source>
        <dbReference type="EMBL" id="KAJ7387947.1"/>
    </source>
</evidence>
<organism evidence="1 2">
    <name type="scientific">Desmophyllum pertusum</name>
    <dbReference type="NCBI Taxonomy" id="174260"/>
    <lineage>
        <taxon>Eukaryota</taxon>
        <taxon>Metazoa</taxon>
        <taxon>Cnidaria</taxon>
        <taxon>Anthozoa</taxon>
        <taxon>Hexacorallia</taxon>
        <taxon>Scleractinia</taxon>
        <taxon>Caryophylliina</taxon>
        <taxon>Caryophylliidae</taxon>
        <taxon>Desmophyllum</taxon>
    </lineage>
</organism>
<evidence type="ECO:0000313" key="2">
    <source>
        <dbReference type="Proteomes" id="UP001163046"/>
    </source>
</evidence>
<keyword evidence="2" id="KW-1185">Reference proteome</keyword>
<dbReference type="OrthoDB" id="342024at2759"/>
<proteinExistence type="predicted"/>
<dbReference type="Proteomes" id="UP001163046">
    <property type="component" value="Unassembled WGS sequence"/>
</dbReference>
<name>A0A9W9ZUG4_9CNID</name>
<sequence length="462" mass="49064">MGLSAIICDTSPSSTLVQGVSVVDSLDSPVPDNASLSKPQHPVPLLSLNPKTNLDTNPVLPAPLDSQPISSGHLRMALPCLSQTVGLKSEQSRTSAVSLEPSQTIFQNSLSSAPLSSLSQSGKLVSGPPVTSLPSTLLQASSQHSLLSVPLSSLSGQVGAPSLSERLTPAPQNPPLSLNSLSQWSCKQVLSPSEPSHAMSESPLLSVPLSSLSQYSGLSFGKPPLGPLLQTTSPSPFLSIPLGTLSQTPTSVSESHPSYYQDPLSSAPLSSLSQSRCFPSGHAAALLSSTLGCSLTVSETFEAVESLISLSKPTEMPVVEVHVKTHESGTADVNISPEEEDFSRNHKAEQNKLFPVAPPVEHPLNIYNKGYQKKCMHQERQLTRTCNNTYPLTAKPTMFALALCCSTCAFAKNLLANKTVVQRVVKELYNLDCLHVVPFDFSSPSPDDIVNERQKGAFGKKK</sequence>
<accession>A0A9W9ZUG4</accession>
<dbReference type="EMBL" id="MU825873">
    <property type="protein sequence ID" value="KAJ7387947.1"/>
    <property type="molecule type" value="Genomic_DNA"/>
</dbReference>